<feature type="compositionally biased region" description="Pro residues" evidence="1">
    <location>
        <begin position="70"/>
        <end position="84"/>
    </location>
</feature>
<comment type="caution">
    <text evidence="2">The sequence shown here is derived from an EMBL/GenBank/DDBJ whole genome shotgun (WGS) entry which is preliminary data.</text>
</comment>
<reference evidence="2" key="1">
    <citation type="journal article" date="2022" name="bioRxiv">
        <title>Sequencing and chromosome-scale assembly of the giantPleurodeles waltlgenome.</title>
        <authorList>
            <person name="Brown T."/>
            <person name="Elewa A."/>
            <person name="Iarovenko S."/>
            <person name="Subramanian E."/>
            <person name="Araus A.J."/>
            <person name="Petzold A."/>
            <person name="Susuki M."/>
            <person name="Suzuki K.-i.T."/>
            <person name="Hayashi T."/>
            <person name="Toyoda A."/>
            <person name="Oliveira C."/>
            <person name="Osipova E."/>
            <person name="Leigh N.D."/>
            <person name="Simon A."/>
            <person name="Yun M.H."/>
        </authorList>
    </citation>
    <scope>NUCLEOTIDE SEQUENCE</scope>
    <source>
        <strain evidence="2">20211129_DDA</strain>
        <tissue evidence="2">Liver</tissue>
    </source>
</reference>
<keyword evidence="3" id="KW-1185">Reference proteome</keyword>
<accession>A0AAV7NMW8</accession>
<evidence type="ECO:0000256" key="1">
    <source>
        <dbReference type="SAM" id="MobiDB-lite"/>
    </source>
</evidence>
<evidence type="ECO:0000313" key="2">
    <source>
        <dbReference type="EMBL" id="KAJ1116029.1"/>
    </source>
</evidence>
<organism evidence="2 3">
    <name type="scientific">Pleurodeles waltl</name>
    <name type="common">Iberian ribbed newt</name>
    <dbReference type="NCBI Taxonomy" id="8319"/>
    <lineage>
        <taxon>Eukaryota</taxon>
        <taxon>Metazoa</taxon>
        <taxon>Chordata</taxon>
        <taxon>Craniata</taxon>
        <taxon>Vertebrata</taxon>
        <taxon>Euteleostomi</taxon>
        <taxon>Amphibia</taxon>
        <taxon>Batrachia</taxon>
        <taxon>Caudata</taxon>
        <taxon>Salamandroidea</taxon>
        <taxon>Salamandridae</taxon>
        <taxon>Pleurodelinae</taxon>
        <taxon>Pleurodeles</taxon>
    </lineage>
</organism>
<protein>
    <submittedName>
        <fullName evidence="2">Uncharacterized protein</fullName>
    </submittedName>
</protein>
<dbReference type="Proteomes" id="UP001066276">
    <property type="component" value="Chromosome 8"/>
</dbReference>
<dbReference type="EMBL" id="JANPWB010000012">
    <property type="protein sequence ID" value="KAJ1116029.1"/>
    <property type="molecule type" value="Genomic_DNA"/>
</dbReference>
<proteinExistence type="predicted"/>
<evidence type="ECO:0000313" key="3">
    <source>
        <dbReference type="Proteomes" id="UP001066276"/>
    </source>
</evidence>
<dbReference type="AlphaFoldDB" id="A0AAV7NMW8"/>
<name>A0AAV7NMW8_PLEWA</name>
<feature type="region of interest" description="Disordered" evidence="1">
    <location>
        <begin position="29"/>
        <end position="84"/>
    </location>
</feature>
<sequence>MALEAPRVGAGVLLLPVYVPLPLGPDFQTRNAPGAASRNHAVPRSVFVPKRGGAAVPDPPAGLLPKTEPLAPPETARPPLPLMP</sequence>
<gene>
    <name evidence="2" type="ORF">NDU88_004248</name>
</gene>